<dbReference type="Gene3D" id="2.150.10.10">
    <property type="entry name" value="Serralysin-like metalloprotease, C-terminal"/>
    <property type="match status" value="5"/>
</dbReference>
<feature type="domain" description="Haemolysin-type calcium binding-related" evidence="2">
    <location>
        <begin position="1577"/>
        <end position="1612"/>
    </location>
</feature>
<gene>
    <name evidence="3" type="ORF">SAMN05216466_103315</name>
</gene>
<proteinExistence type="predicted"/>
<protein>
    <submittedName>
        <fullName evidence="3">Haemolysin-type calcium binding protein related domain-containing protein</fullName>
    </submittedName>
</protein>
<organism evidence="3 4">
    <name type="scientific">Paraburkholderia phenazinium</name>
    <dbReference type="NCBI Taxonomy" id="60549"/>
    <lineage>
        <taxon>Bacteria</taxon>
        <taxon>Pseudomonadati</taxon>
        <taxon>Pseudomonadota</taxon>
        <taxon>Betaproteobacteria</taxon>
        <taxon>Burkholderiales</taxon>
        <taxon>Burkholderiaceae</taxon>
        <taxon>Paraburkholderia</taxon>
    </lineage>
</organism>
<name>A0A1G7U7Z0_9BURK</name>
<dbReference type="OrthoDB" id="9047490at2"/>
<dbReference type="InterPro" id="IPR001343">
    <property type="entry name" value="Hemolysn_Ca-bd"/>
</dbReference>
<sequence length="2421" mass="249479">MAAPLPGFSIGATTLITGLIGAAESYNSYLNDTSSATPSSTSIQADLTGINNGLAGAVQGALMMGGTATEAFADSLTPLGIAATVANLSQLAQLLPGQMEELEAASTPEAQAAALQGLFDSGIGAVQDLGALLTAFPPTSEVGLTILAASTITQAIVDSPAGSVAESALANALSGIVQGLDNAWVTIAPYAQQIAALFGYSKTDPLVIDLSGNGVQLTPLAQSDAYFDLYNTGYAVHTGWVGPETGILVDDAGGGPIDSITNLFGSSTTDGFTALEALDANHDGVINASDPGFADLEVWTDTNGNGVVDPGELHSLSSLGIVSISLTTENVNQSVGGNEIEEVATYTKSDGTTGEIAEAYFNNSQLDSQYEGNYQFNPAVLTLPNLRGYGTLPDLYVAMSLDPTLLQMVQTFSTETLSDAASFAAQTKAILYQWASVENVAPDSQGSYIDAQELGVLEAFSGESFVSSFTGGSDPSNWHQGEVLTDAFNQLLAAVEVRLIAQGPLASLLPGVCFDYNADSLVGTPDLSTLVSGLVDAAPTGTAQAEQYWANAAPVIGTLCSALGLVPDAYTSALQTAFTSLSLPFTASEAVQGNVLVGDGTVDQLVTSASGPHYFDGGPSVRFEQSDGGGDVFVFNQGYGQLEINEYDSGASPDNVLQLGAGITPDEVSVGLDSNQDIILTIGTNDDQIKLDNEATGNLAYGVDEVQFADGTEWTQSQLIAWARNIQGTTGNDTLYGTNGPDLFDGKGGNDLEVGLGGGDTFIFNAGYGHLEINEVDHSSTPDNILQLGAGISESDVTVRATSDGTGLVLTDGVAGDQITLDNMLSNSPGSGSTSGVEQVQFADGTVWTSQQLVQMETTGTTGNDTLYGTPGPDLFDGKGGNDLEIGRGGGDTFIFNAGYGHLEISEMDDSSTPDNILQLGAGISESDITVQATSDGTGLVLTDGVAGDQITLDGMLSIPGSGVQQMQFADGTVWTAQQLVEMEMTGTSGNDTLYAGLEPGVFDGKGGDDYEQGDGKGDTFIFNQGYGHLEIEDEYFTGAPDSVLELGAGITASGMAVTVDSNHDILLTEGMHQIQIDGMADGSGENGVGQVQFSDGTILTASQILAMASDVTGTPGNDTLYGVVGMSNIFDGEGGNDLEIGSGDNDTFIFNQDYGNLEINESERWGATNVLQLGAGITPSSVTATTDGQNNVILTLGTNGDQIKLDGMADGRGDKGVQEVQFADGTVWTAAQIIATVTNFEGASGNDTFYGTSGADYFDGKGGNDYEVGNGGNDTFVFDQGYGKLEINENNGWYAPRVGTLLFGAGITPSSVSVMADLQGDVLLTIGSNGDQVKLDNMDTDEASFGIAQVQFADGTVWTASQILAQVSVVEGTGGNDTLQSLNDGVIFDGKGGDDVETGDGQNDTYIYQQGYGQLEIDDTSYPSSGVLLLGPGIDPSSLTVTGTTSGAIVMTDGVPGDQITLDNALPYGGGVGQIQFADGTTWSQTQLLQRLTTTGTTGNDTLVGSEYAAVFDGKGGDDYEQGGGNGDTFIFNAGYGQLEVNETSYSRSTNVLALGAGISESSVTAAATKSDGIILTDGVTGDQITLDNELDGGSNGVQQIQFSDGTTWSQQHLIQMAETTTGSPGNDVLIGGSVGSVFDGEGGNDYEQGGGNGDTFIFNAGYGHLEINESDSAGATNVLELGVGIIEYSLSVTATPNGAVVITDGTSGDQITLDGELWGNGIQQVQFADGTTWSDQQLLEQLTTTGTTGNDVLVGGQYPAIFDGKGGDDYEQGGGNGDTFIFNAGYGHLEINEPNYSGATNVLELGPGITESSVTASVDSNQDIILTIGTNGDQIQLDQMGFMTEYGVEVQFADGTVWTPSQIFAMASNHVGTTGNDTLYGTSGGPNTFDGNGGNDLEIGEGDDDTFIFNHGYGHLEINETYDPSDYPGALNVLQLGAGITPSAVTVTGDSGSDILLTDGTDQIQIDGEDSGKNARVQQVRFADGTVWTVSQVLAMAEDIDGTTGNDTLYGTAGANVFDGKGGNDLEVGNGGDDTFIFNQGYGHLEIDESDPTNGTVGKVLQLGAGITASGMTVTVDSNQDILLTEGTDQIQIDGMADGSGRNGVGEVQFADGTVWTANQLIAMARDITGTTGNDTLYGTNGDDIFDGKGGNDLEIGNGGNDTFIFNAGYGNLEINETNFAAGATSVLQLGQGISESSMTVAGTSNGALVLTDGITGDQITLDNGLYGDNYGVQQVQFADGTTWSEQQLLQMATTGISANESLYGTPLSDVFDSQGGADTEYGNGGNDIYVLQPGYSPVTVVNGIASNNVAAGDLSIEGVNPDDIWLQQVGNDLQVDIIGSTTEATIKNWFSNTYSQLGELTVSGGTGGNMTLDTQINQLIQAMATFSANNPGFDPTSSGNPLITDPTLLAAVNSAWHQ</sequence>
<feature type="domain" description="Haemolysin-type calcium binding-related" evidence="2">
    <location>
        <begin position="1322"/>
        <end position="1363"/>
    </location>
</feature>
<dbReference type="Proteomes" id="UP000199706">
    <property type="component" value="Unassembled WGS sequence"/>
</dbReference>
<reference evidence="3 4" key="1">
    <citation type="submission" date="2016-10" db="EMBL/GenBank/DDBJ databases">
        <authorList>
            <person name="de Groot N.N."/>
        </authorList>
    </citation>
    <scope>NUCLEOTIDE SEQUENCE [LARGE SCALE GENOMIC DNA]</scope>
    <source>
        <strain evidence="3 4">LMG 2247</strain>
    </source>
</reference>
<dbReference type="RefSeq" id="WP_090683483.1">
    <property type="nucleotide sequence ID" value="NZ_CADERL010000005.1"/>
</dbReference>
<dbReference type="PRINTS" id="PR00313">
    <property type="entry name" value="CABNDNGRPT"/>
</dbReference>
<dbReference type="Pfam" id="PF06594">
    <property type="entry name" value="HCBP_related"/>
    <property type="match status" value="12"/>
</dbReference>
<evidence type="ECO:0000313" key="4">
    <source>
        <dbReference type="Proteomes" id="UP000199706"/>
    </source>
</evidence>
<dbReference type="EMBL" id="FNCJ01000003">
    <property type="protein sequence ID" value="SDG42860.1"/>
    <property type="molecule type" value="Genomic_DNA"/>
</dbReference>
<feature type="domain" description="Haemolysin-type calcium binding-related" evidence="2">
    <location>
        <begin position="1192"/>
        <end position="1233"/>
    </location>
</feature>
<evidence type="ECO:0000313" key="3">
    <source>
        <dbReference type="EMBL" id="SDG42860.1"/>
    </source>
</evidence>
<dbReference type="SUPFAM" id="SSF51120">
    <property type="entry name" value="beta-Roll"/>
    <property type="match status" value="10"/>
</dbReference>
<feature type="domain" description="Haemolysin-type calcium binding-related" evidence="2">
    <location>
        <begin position="2086"/>
        <end position="2122"/>
    </location>
</feature>
<feature type="domain" description="Haemolysin-type calcium binding-related" evidence="2">
    <location>
        <begin position="1825"/>
        <end position="1863"/>
    </location>
</feature>
<keyword evidence="1" id="KW-0106">Calcium</keyword>
<feature type="domain" description="Haemolysin-type calcium binding-related" evidence="2">
    <location>
        <begin position="940"/>
        <end position="979"/>
    </location>
</feature>
<accession>A0A1G7U7Z0</accession>
<feature type="domain" description="Haemolysin-type calcium binding-related" evidence="2">
    <location>
        <begin position="2211"/>
        <end position="2249"/>
    </location>
</feature>
<feature type="domain" description="Haemolysin-type calcium binding-related" evidence="2">
    <location>
        <begin position="1703"/>
        <end position="1738"/>
    </location>
</feature>
<feature type="domain" description="Haemolysin-type calcium binding-related" evidence="2">
    <location>
        <begin position="808"/>
        <end position="851"/>
    </location>
</feature>
<feature type="domain" description="Haemolysin-type calcium binding-related" evidence="2">
    <location>
        <begin position="1959"/>
        <end position="1993"/>
    </location>
</feature>
<dbReference type="PROSITE" id="PS00018">
    <property type="entry name" value="EF_HAND_1"/>
    <property type="match status" value="1"/>
</dbReference>
<evidence type="ECO:0000256" key="1">
    <source>
        <dbReference type="ARBA" id="ARBA00022837"/>
    </source>
</evidence>
<dbReference type="InterPro" id="IPR010566">
    <property type="entry name" value="Haemolys_ca-bd"/>
</dbReference>
<dbReference type="GO" id="GO:0005509">
    <property type="term" value="F:calcium ion binding"/>
    <property type="evidence" value="ECO:0007669"/>
    <property type="project" value="InterPro"/>
</dbReference>
<feature type="domain" description="Haemolysin-type calcium binding-related" evidence="2">
    <location>
        <begin position="1458"/>
        <end position="1488"/>
    </location>
</feature>
<evidence type="ECO:0000259" key="2">
    <source>
        <dbReference type="Pfam" id="PF06594"/>
    </source>
</evidence>
<dbReference type="Pfam" id="PF00353">
    <property type="entry name" value="HemolysinCabind"/>
    <property type="match status" value="6"/>
</dbReference>
<feature type="domain" description="Haemolysin-type calcium binding-related" evidence="2">
    <location>
        <begin position="677"/>
        <end position="718"/>
    </location>
</feature>
<dbReference type="InterPro" id="IPR011049">
    <property type="entry name" value="Serralysin-like_metalloprot_C"/>
</dbReference>
<dbReference type="InterPro" id="IPR018247">
    <property type="entry name" value="EF_Hand_1_Ca_BS"/>
</dbReference>